<dbReference type="AlphaFoldDB" id="A0A3M7Q8A0"/>
<evidence type="ECO:0000313" key="2">
    <source>
        <dbReference type="EMBL" id="RNA07404.1"/>
    </source>
</evidence>
<sequence length="119" mass="14107">MFVMPLVLESLIFILLLILKEIQSNYIKEMQKSSGVARSGVLRHLFNRNFIKIEIINYAFETTYQIFLPIDLFVTFKAFIAEASMQHALKKLRMLRIFSRYYTSIALHKSFLTLIRFYS</sequence>
<comment type="caution">
    <text evidence="2">The sequence shown here is derived from an EMBL/GenBank/DDBJ whole genome shotgun (WGS) entry which is preliminary data.</text>
</comment>
<feature type="chain" id="PRO_5017922663" evidence="1">
    <location>
        <begin position="25"/>
        <end position="119"/>
    </location>
</feature>
<gene>
    <name evidence="2" type="ORF">BpHYR1_033685</name>
</gene>
<organism evidence="2 3">
    <name type="scientific">Brachionus plicatilis</name>
    <name type="common">Marine rotifer</name>
    <name type="synonym">Brachionus muelleri</name>
    <dbReference type="NCBI Taxonomy" id="10195"/>
    <lineage>
        <taxon>Eukaryota</taxon>
        <taxon>Metazoa</taxon>
        <taxon>Spiralia</taxon>
        <taxon>Gnathifera</taxon>
        <taxon>Rotifera</taxon>
        <taxon>Eurotatoria</taxon>
        <taxon>Monogononta</taxon>
        <taxon>Pseudotrocha</taxon>
        <taxon>Ploima</taxon>
        <taxon>Brachionidae</taxon>
        <taxon>Brachionus</taxon>
    </lineage>
</organism>
<reference evidence="2 3" key="1">
    <citation type="journal article" date="2018" name="Sci. Rep.">
        <title>Genomic signatures of local adaptation to the degree of environmental predictability in rotifers.</title>
        <authorList>
            <person name="Franch-Gras L."/>
            <person name="Hahn C."/>
            <person name="Garcia-Roger E.M."/>
            <person name="Carmona M.J."/>
            <person name="Serra M."/>
            <person name="Gomez A."/>
        </authorList>
    </citation>
    <scope>NUCLEOTIDE SEQUENCE [LARGE SCALE GENOMIC DNA]</scope>
    <source>
        <strain evidence="2">HYR1</strain>
    </source>
</reference>
<feature type="signal peptide" evidence="1">
    <location>
        <begin position="1"/>
        <end position="24"/>
    </location>
</feature>
<proteinExistence type="predicted"/>
<accession>A0A3M7Q8A0</accession>
<name>A0A3M7Q8A0_BRAPC</name>
<keyword evidence="3" id="KW-1185">Reference proteome</keyword>
<evidence type="ECO:0000313" key="3">
    <source>
        <dbReference type="Proteomes" id="UP000276133"/>
    </source>
</evidence>
<protein>
    <submittedName>
        <fullName evidence="2">Uncharacterized protein</fullName>
    </submittedName>
</protein>
<dbReference type="Proteomes" id="UP000276133">
    <property type="component" value="Unassembled WGS sequence"/>
</dbReference>
<evidence type="ECO:0000256" key="1">
    <source>
        <dbReference type="SAM" id="SignalP"/>
    </source>
</evidence>
<keyword evidence="1" id="KW-0732">Signal</keyword>
<dbReference type="EMBL" id="REGN01007058">
    <property type="protein sequence ID" value="RNA07404.1"/>
    <property type="molecule type" value="Genomic_DNA"/>
</dbReference>